<evidence type="ECO:0000313" key="10">
    <source>
        <dbReference type="Proteomes" id="UP000008633"/>
    </source>
</evidence>
<dbReference type="KEGG" id="nsa:Nitsa_0205"/>
<name>E6WZ27_NITSE</name>
<dbReference type="CDD" id="cd12797">
    <property type="entry name" value="M23_peptidase"/>
    <property type="match status" value="1"/>
</dbReference>
<feature type="domain" description="M23ase beta-sheet core" evidence="7">
    <location>
        <begin position="260"/>
        <end position="354"/>
    </location>
</feature>
<evidence type="ECO:0000259" key="8">
    <source>
        <dbReference type="Pfam" id="PF18059"/>
    </source>
</evidence>
<dbReference type="Pfam" id="PF01551">
    <property type="entry name" value="Peptidase_M23"/>
    <property type="match status" value="1"/>
</dbReference>
<evidence type="ECO:0000256" key="6">
    <source>
        <dbReference type="ARBA" id="ARBA00023049"/>
    </source>
</evidence>
<dbReference type="EMBL" id="CP002452">
    <property type="protein sequence ID" value="ADV45477.1"/>
    <property type="molecule type" value="Genomic_DNA"/>
</dbReference>
<keyword evidence="10" id="KW-1185">Reference proteome</keyword>
<evidence type="ECO:0000256" key="4">
    <source>
        <dbReference type="ARBA" id="ARBA00022801"/>
    </source>
</evidence>
<dbReference type="OrthoDB" id="9815245at2"/>
<dbReference type="SUPFAM" id="SSF51261">
    <property type="entry name" value="Duplicated hybrid motif"/>
    <property type="match status" value="1"/>
</dbReference>
<dbReference type="GO" id="GO:0004222">
    <property type="term" value="F:metalloendopeptidase activity"/>
    <property type="evidence" value="ECO:0007669"/>
    <property type="project" value="TreeGrafter"/>
</dbReference>
<dbReference type="Pfam" id="PF18059">
    <property type="entry name" value="Csd3_N"/>
    <property type="match status" value="1"/>
</dbReference>
<dbReference type="InterPro" id="IPR040653">
    <property type="entry name" value="Csd3_N"/>
</dbReference>
<evidence type="ECO:0000313" key="9">
    <source>
        <dbReference type="EMBL" id="ADV45477.1"/>
    </source>
</evidence>
<gene>
    <name evidence="9" type="ordered locus">Nitsa_0205</name>
</gene>
<comment type="cofactor">
    <cofactor evidence="1">
        <name>Zn(2+)</name>
        <dbReference type="ChEBI" id="CHEBI:29105"/>
    </cofactor>
</comment>
<evidence type="ECO:0000259" key="7">
    <source>
        <dbReference type="Pfam" id="PF01551"/>
    </source>
</evidence>
<dbReference type="InterPro" id="IPR050570">
    <property type="entry name" value="Cell_wall_metabolism_enzyme"/>
</dbReference>
<dbReference type="GO" id="GO:0046872">
    <property type="term" value="F:metal ion binding"/>
    <property type="evidence" value="ECO:0007669"/>
    <property type="project" value="UniProtKB-KW"/>
</dbReference>
<dbReference type="HOGENOM" id="CLU_026846_4_2_7"/>
<dbReference type="PANTHER" id="PTHR21666">
    <property type="entry name" value="PEPTIDASE-RELATED"/>
    <property type="match status" value="1"/>
</dbReference>
<keyword evidence="2" id="KW-0645">Protease</keyword>
<sequence length="453" mass="52139">MRFVWLMLVGFLLAWGAEVREAVWQKGETFSEYLQRNGISQDLLSTIGAEDSKYLSEIQAGEPFYELREGETLLQALIPIGEEMQIQLSRDLKNGRYRFDIIPIVYRKVEDTPTVEIKRNCYSDIDRLSHNPRLGFLLKNLYKGAVDFRRLRTGDRIAFSYRQKSRLGKPWGQPEILGAVVKTRGKKEFIFVDEEGNAWQDVEKQVRYKQTGRKKESYTVTKTVRERVKGKRFRMPLNRVRITSRFTYKRWHPILHRYRPHLGVDFGARRGTPLHAVDKGRVVYAGWMRGYGKVVKIAHAGGFVSLYAHQSRLLVHRGSYVKRGQVIGRVGSTGRSTGPHLHFGLYHNGRAVDPLKYLGKNGRSTRIRKVTTHRTRMKEYTVIKTKRVPIAGAKALKKRLLAALEASPRAFSWEDYERNFITVDPAMLRRPADQNASDLQSAAVFQAAKSAEN</sequence>
<dbReference type="Proteomes" id="UP000008633">
    <property type="component" value="Chromosome"/>
</dbReference>
<keyword evidence="3" id="KW-0479">Metal-binding</keyword>
<dbReference type="eggNOG" id="COG0739">
    <property type="taxonomic scope" value="Bacteria"/>
</dbReference>
<dbReference type="InterPro" id="IPR016047">
    <property type="entry name" value="M23ase_b-sheet_dom"/>
</dbReference>
<dbReference type="AlphaFoldDB" id="E6WZ27"/>
<evidence type="ECO:0000256" key="3">
    <source>
        <dbReference type="ARBA" id="ARBA00022723"/>
    </source>
</evidence>
<dbReference type="RefSeq" id="WP_013553174.1">
    <property type="nucleotide sequence ID" value="NC_014935.1"/>
</dbReference>
<feature type="domain" description="Csd3 N-terminal" evidence="8">
    <location>
        <begin position="22"/>
        <end position="104"/>
    </location>
</feature>
<organism evidence="9 10">
    <name type="scientific">Nitratifractor salsuginis (strain DSM 16511 / JCM 12458 / E9I37-1)</name>
    <dbReference type="NCBI Taxonomy" id="749222"/>
    <lineage>
        <taxon>Bacteria</taxon>
        <taxon>Pseudomonadati</taxon>
        <taxon>Campylobacterota</taxon>
        <taxon>Epsilonproteobacteria</taxon>
        <taxon>Campylobacterales</taxon>
        <taxon>Sulfurovaceae</taxon>
        <taxon>Nitratifractor</taxon>
    </lineage>
</organism>
<dbReference type="InterPro" id="IPR011055">
    <property type="entry name" value="Dup_hybrid_motif"/>
</dbReference>
<dbReference type="STRING" id="749222.Nitsa_0205"/>
<dbReference type="Gene3D" id="2.70.70.10">
    <property type="entry name" value="Glucose Permease (Domain IIA)"/>
    <property type="match status" value="1"/>
</dbReference>
<keyword evidence="5" id="KW-0862">Zinc</keyword>
<protein>
    <submittedName>
        <fullName evidence="9">Peptidase M23</fullName>
    </submittedName>
</protein>
<evidence type="ECO:0000256" key="5">
    <source>
        <dbReference type="ARBA" id="ARBA00022833"/>
    </source>
</evidence>
<proteinExistence type="predicted"/>
<dbReference type="Gene3D" id="3.10.450.350">
    <property type="match status" value="1"/>
</dbReference>
<reference evidence="10" key="2">
    <citation type="submission" date="2011-01" db="EMBL/GenBank/DDBJ databases">
        <title>The complete genome of Nitratifractor salsuginis DSM 16511.</title>
        <authorList>
            <consortium name="US DOE Joint Genome Institute (JGI-PGF)"/>
            <person name="Lucas S."/>
            <person name="Copeland A."/>
            <person name="Lapidus A."/>
            <person name="Bruce D."/>
            <person name="Goodwin L."/>
            <person name="Pitluck S."/>
            <person name="Kyrpides N."/>
            <person name="Mavromatis K."/>
            <person name="Ivanova N."/>
            <person name="Mikhailova N."/>
            <person name="Zeytun A."/>
            <person name="Detter J.C."/>
            <person name="Tapia R."/>
            <person name="Han C."/>
            <person name="Land M."/>
            <person name="Hauser L."/>
            <person name="Markowitz V."/>
            <person name="Cheng J.-F."/>
            <person name="Hugenholtz P."/>
            <person name="Woyke T."/>
            <person name="Wu D."/>
            <person name="Tindall B."/>
            <person name="Schuetze A."/>
            <person name="Brambilla E."/>
            <person name="Klenk H.-P."/>
            <person name="Eisen J.A."/>
        </authorList>
    </citation>
    <scope>NUCLEOTIDE SEQUENCE [LARGE SCALE GENOMIC DNA]</scope>
    <source>
        <strain evidence="10">DSM 16511 / JCM 12458 / E9I37-1</strain>
    </source>
</reference>
<keyword evidence="4" id="KW-0378">Hydrolase</keyword>
<accession>E6WZ27</accession>
<dbReference type="MEROPS" id="M23.009"/>
<reference evidence="9 10" key="1">
    <citation type="journal article" date="2011" name="Stand. Genomic Sci.">
        <title>Complete genome sequence of Nitratifractor salsuginis type strain (E9I37-1).</title>
        <authorList>
            <person name="Anderson I."/>
            <person name="Sikorski J."/>
            <person name="Zeytun A."/>
            <person name="Nolan M."/>
            <person name="Lapidus A."/>
            <person name="Lucas S."/>
            <person name="Hammon N."/>
            <person name="Deshpande S."/>
            <person name="Cheng J.F."/>
            <person name="Tapia R."/>
            <person name="Han C."/>
            <person name="Goodwin L."/>
            <person name="Pitluck S."/>
            <person name="Liolios K."/>
            <person name="Pagani I."/>
            <person name="Ivanova N."/>
            <person name="Huntemann M."/>
            <person name="Mavromatis K."/>
            <person name="Ovchinikova G."/>
            <person name="Pati A."/>
            <person name="Chen A."/>
            <person name="Palaniappan K."/>
            <person name="Land M."/>
            <person name="Hauser L."/>
            <person name="Brambilla E.M."/>
            <person name="Ngatchou-Djao O.D."/>
            <person name="Rohde M."/>
            <person name="Tindall B.J."/>
            <person name="Goker M."/>
            <person name="Detter J.C."/>
            <person name="Woyke T."/>
            <person name="Bristow J."/>
            <person name="Eisen J.A."/>
            <person name="Markowitz V."/>
            <person name="Hugenholtz P."/>
            <person name="Klenk H.P."/>
            <person name="Kyrpides N.C."/>
        </authorList>
    </citation>
    <scope>NUCLEOTIDE SEQUENCE [LARGE SCALE GENOMIC DNA]</scope>
    <source>
        <strain evidence="10">DSM 16511 / JCM 12458 / E9I37-1</strain>
    </source>
</reference>
<evidence type="ECO:0000256" key="2">
    <source>
        <dbReference type="ARBA" id="ARBA00022670"/>
    </source>
</evidence>
<keyword evidence="6" id="KW-0482">Metalloprotease</keyword>
<dbReference type="PANTHER" id="PTHR21666:SF288">
    <property type="entry name" value="CELL DIVISION PROTEIN YTFB"/>
    <property type="match status" value="1"/>
</dbReference>
<evidence type="ECO:0000256" key="1">
    <source>
        <dbReference type="ARBA" id="ARBA00001947"/>
    </source>
</evidence>
<dbReference type="GO" id="GO:0006508">
    <property type="term" value="P:proteolysis"/>
    <property type="evidence" value="ECO:0007669"/>
    <property type="project" value="UniProtKB-KW"/>
</dbReference>